<evidence type="ECO:0000313" key="1">
    <source>
        <dbReference type="EMBL" id="GMS93073.1"/>
    </source>
</evidence>
<feature type="non-terminal residue" evidence="1">
    <location>
        <position position="1"/>
    </location>
</feature>
<proteinExistence type="predicted"/>
<protein>
    <submittedName>
        <fullName evidence="1">Uncharacterized protein</fullName>
    </submittedName>
</protein>
<keyword evidence="2" id="KW-1185">Reference proteome</keyword>
<accession>A0AAV5TGG8</accession>
<organism evidence="1 2">
    <name type="scientific">Pristionchus entomophagus</name>
    <dbReference type="NCBI Taxonomy" id="358040"/>
    <lineage>
        <taxon>Eukaryota</taxon>
        <taxon>Metazoa</taxon>
        <taxon>Ecdysozoa</taxon>
        <taxon>Nematoda</taxon>
        <taxon>Chromadorea</taxon>
        <taxon>Rhabditida</taxon>
        <taxon>Rhabditina</taxon>
        <taxon>Diplogasteromorpha</taxon>
        <taxon>Diplogasteroidea</taxon>
        <taxon>Neodiplogasteridae</taxon>
        <taxon>Pristionchus</taxon>
    </lineage>
</organism>
<dbReference type="AlphaFoldDB" id="A0AAV5TGG8"/>
<name>A0AAV5TGG8_9BILA</name>
<dbReference type="Proteomes" id="UP001432027">
    <property type="component" value="Unassembled WGS sequence"/>
</dbReference>
<sequence length="96" mass="11389">DRRTKDAYTPSWLAKRTSYSTYYWKCRTNSSIEPSTTTSLDLEQFVRARLSSHQSHLPASLPTHVWKRKANEECQRRLQQLNRISRAPFTDDEERT</sequence>
<evidence type="ECO:0000313" key="2">
    <source>
        <dbReference type="Proteomes" id="UP001432027"/>
    </source>
</evidence>
<dbReference type="EMBL" id="BTSX01000004">
    <property type="protein sequence ID" value="GMS93073.1"/>
    <property type="molecule type" value="Genomic_DNA"/>
</dbReference>
<gene>
    <name evidence="1" type="ORF">PENTCL1PPCAC_15248</name>
</gene>
<reference evidence="1" key="1">
    <citation type="submission" date="2023-10" db="EMBL/GenBank/DDBJ databases">
        <title>Genome assembly of Pristionchus species.</title>
        <authorList>
            <person name="Yoshida K."/>
            <person name="Sommer R.J."/>
        </authorList>
    </citation>
    <scope>NUCLEOTIDE SEQUENCE</scope>
    <source>
        <strain evidence="1">RS0144</strain>
    </source>
</reference>
<comment type="caution">
    <text evidence="1">The sequence shown here is derived from an EMBL/GenBank/DDBJ whole genome shotgun (WGS) entry which is preliminary data.</text>
</comment>